<sequence>MAKLLGLANETLFLTNLFIYTYKILLKILNRLFPPVINTDFFPRELFSPEPFEIPLYLILATVWVIIILSKSLNLFTLRTGPKRWIYFLVLLLAFFLNIGSYPMKNSAEFIKSPVDPMSSLIILIIYLIIILAIIAIVYHLKKLKIILFLLILAVLALFTVEPGFPSNPHDASFFLGPIFEISQGKTIFTTTSSQYGFLSVLILGALTNLRLFNPFYLPLLTWFLYIIEYFLCFYIIYKASRSIVFSLIGLFSILTINYFSLYHLANTLPQIGPLRWLPLILSLFLIQRFKTITNGKLILILSLLSLWNVEAGVALLLSYASTLLLLTITGYIKKKKLILSFILLFTDILISLTLLNFIHLVSGRQTIDFIAAFTRLREFAVAGVAMIPLPWRTHFWFVLLVYFATIIYVFRNTKQMVDDRGWKIDNEVRKSRIDKFNLLSSIFKSPPSIFYHPSSILLFSANLSLFASVYYIGRSHPHNLFHISIFFLLNTFLFFNEFLKNNPKKTLLTTIYLLLITFFIVYPAYNRKQALSTMILRNFVELKKADIFKPRLEKTVKQYYLTESFLIKKNLTDEEILILSVDETYLFYLVGKKNLLLDNPQSGMATASKADLKLALKRALEICPQKLAASCNLFGQCSEYPTLNYEAEAINIQKILLETLEKSCKVKYKPSQCSQKLCIATSKIIP</sequence>
<feature type="transmembrane region" description="Helical" evidence="1">
    <location>
        <begin position="146"/>
        <end position="165"/>
    </location>
</feature>
<evidence type="ECO:0000256" key="1">
    <source>
        <dbReference type="SAM" id="Phobius"/>
    </source>
</evidence>
<feature type="transmembrane region" description="Helical" evidence="1">
    <location>
        <begin position="121"/>
        <end position="139"/>
    </location>
</feature>
<comment type="caution">
    <text evidence="2">The sequence shown here is derived from an EMBL/GenBank/DDBJ whole genome shotgun (WGS) entry which is preliminary data.</text>
</comment>
<keyword evidence="1" id="KW-1133">Transmembrane helix</keyword>
<gene>
    <name evidence="2" type="ORF">A3B40_05285</name>
</gene>
<feature type="transmembrane region" description="Helical" evidence="1">
    <location>
        <begin position="12"/>
        <end position="34"/>
    </location>
</feature>
<name>A0A1F7IMG7_9BACT</name>
<feature type="transmembrane region" description="Helical" evidence="1">
    <location>
        <begin position="244"/>
        <end position="262"/>
    </location>
</feature>
<feature type="transmembrane region" description="Helical" evidence="1">
    <location>
        <begin position="394"/>
        <end position="411"/>
    </location>
</feature>
<feature type="transmembrane region" description="Helical" evidence="1">
    <location>
        <begin position="450"/>
        <end position="474"/>
    </location>
</feature>
<evidence type="ECO:0000313" key="3">
    <source>
        <dbReference type="Proteomes" id="UP000178040"/>
    </source>
</evidence>
<feature type="transmembrane region" description="Helical" evidence="1">
    <location>
        <begin position="480"/>
        <end position="500"/>
    </location>
</feature>
<feature type="transmembrane region" description="Helical" evidence="1">
    <location>
        <begin position="85"/>
        <end position="101"/>
    </location>
</feature>
<dbReference type="Proteomes" id="UP000178040">
    <property type="component" value="Unassembled WGS sequence"/>
</dbReference>
<keyword evidence="1" id="KW-0472">Membrane</keyword>
<dbReference type="EMBL" id="MGAI01000026">
    <property type="protein sequence ID" value="OGK44569.1"/>
    <property type="molecule type" value="Genomic_DNA"/>
</dbReference>
<protein>
    <submittedName>
        <fullName evidence="2">Uncharacterized protein</fullName>
    </submittedName>
</protein>
<dbReference type="AlphaFoldDB" id="A0A1F7IMG7"/>
<feature type="transmembrane region" description="Helical" evidence="1">
    <location>
        <begin position="507"/>
        <end position="526"/>
    </location>
</feature>
<organism evidence="2 3">
    <name type="scientific">Candidatus Roizmanbacteria bacterium RIFCSPLOWO2_01_FULL_37_16</name>
    <dbReference type="NCBI Taxonomy" id="1802058"/>
    <lineage>
        <taxon>Bacteria</taxon>
        <taxon>Candidatus Roizmaniibacteriota</taxon>
    </lineage>
</organism>
<proteinExistence type="predicted"/>
<feature type="transmembrane region" description="Helical" evidence="1">
    <location>
        <begin position="54"/>
        <end position="73"/>
    </location>
</feature>
<feature type="transmembrane region" description="Helical" evidence="1">
    <location>
        <begin position="216"/>
        <end position="237"/>
    </location>
</feature>
<keyword evidence="1" id="KW-0812">Transmembrane</keyword>
<evidence type="ECO:0000313" key="2">
    <source>
        <dbReference type="EMBL" id="OGK44569.1"/>
    </source>
</evidence>
<reference evidence="2 3" key="1">
    <citation type="journal article" date="2016" name="Nat. Commun.">
        <title>Thousands of microbial genomes shed light on interconnected biogeochemical processes in an aquifer system.</title>
        <authorList>
            <person name="Anantharaman K."/>
            <person name="Brown C.T."/>
            <person name="Hug L.A."/>
            <person name="Sharon I."/>
            <person name="Castelle C.J."/>
            <person name="Probst A.J."/>
            <person name="Thomas B.C."/>
            <person name="Singh A."/>
            <person name="Wilkins M.J."/>
            <person name="Karaoz U."/>
            <person name="Brodie E.L."/>
            <person name="Williams K.H."/>
            <person name="Hubbard S.S."/>
            <person name="Banfield J.F."/>
        </authorList>
    </citation>
    <scope>NUCLEOTIDE SEQUENCE [LARGE SCALE GENOMIC DNA]</scope>
</reference>
<feature type="transmembrane region" description="Helical" evidence="1">
    <location>
        <begin position="338"/>
        <end position="358"/>
    </location>
</feature>
<accession>A0A1F7IMG7</accession>